<feature type="compositionally biased region" description="Basic and acidic residues" evidence="1">
    <location>
        <begin position="19"/>
        <end position="31"/>
    </location>
</feature>
<gene>
    <name evidence="2" type="ORF">OFUS_LOCUS25777</name>
</gene>
<reference evidence="2" key="1">
    <citation type="submission" date="2022-03" db="EMBL/GenBank/DDBJ databases">
        <authorList>
            <person name="Martin C."/>
        </authorList>
    </citation>
    <scope>NUCLEOTIDE SEQUENCE</scope>
</reference>
<dbReference type="EMBL" id="CAIIXF020000012">
    <property type="protein sequence ID" value="CAH1802059.1"/>
    <property type="molecule type" value="Genomic_DNA"/>
</dbReference>
<protein>
    <submittedName>
        <fullName evidence="2">Uncharacterized protein</fullName>
    </submittedName>
</protein>
<evidence type="ECO:0000256" key="1">
    <source>
        <dbReference type="SAM" id="MobiDB-lite"/>
    </source>
</evidence>
<proteinExistence type="predicted"/>
<feature type="region of interest" description="Disordered" evidence="1">
    <location>
        <begin position="433"/>
        <end position="493"/>
    </location>
</feature>
<feature type="compositionally biased region" description="Basic and acidic residues" evidence="1">
    <location>
        <begin position="38"/>
        <end position="53"/>
    </location>
</feature>
<comment type="caution">
    <text evidence="2">The sequence shown here is derived from an EMBL/GenBank/DDBJ whole genome shotgun (WGS) entry which is preliminary data.</text>
</comment>
<feature type="compositionally biased region" description="Basic and acidic residues" evidence="1">
    <location>
        <begin position="60"/>
        <end position="70"/>
    </location>
</feature>
<evidence type="ECO:0000313" key="3">
    <source>
        <dbReference type="Proteomes" id="UP000749559"/>
    </source>
</evidence>
<keyword evidence="3" id="KW-1185">Reference proteome</keyword>
<feature type="compositionally biased region" description="Basic and acidic residues" evidence="1">
    <location>
        <begin position="181"/>
        <end position="196"/>
    </location>
</feature>
<feature type="compositionally biased region" description="Polar residues" evidence="1">
    <location>
        <begin position="106"/>
        <end position="135"/>
    </location>
</feature>
<dbReference type="AlphaFoldDB" id="A0A8J1XNP1"/>
<sequence>MTSLARENTLKVKTINLEKTTRSEDIPDYGRTHRRVTNHTDFKDNSRGTKTQKEPIAIDNKSDDDRDATPRKRGKIHKSIGIPINQEIQYETGYPKPKIHIRGTPLTVNGKTESTSENSISSDPKTEDLGNTNTDNDIHPEQNPKNKIDTGEQMHSSNATFPGSNSDDKMDTFESTNENNDTSKQDVTKRTSDSKETAINTRIQSAEISVKESTRASFRELIRTRTQLLSRERAFVTPLYSDDNLITSDETNNDVDELDSMDFPGLARKVRSLQVTTKTQQLSKQDQAIEREDTLISTATTDERRAQTPDDASVVAAANSNIDISSWNSNGGGYVTERNITDTKVKNTRRKLSKPSTNDVSTQDITKILSCTAIDVPNDPGDIEKRIETIAQLQGHIRNAHGAISPRNAKEMSNETKNPTLAINIYSKIKNKNKNGNLRSEHGNNHNQTRKQRRHGALPKLPLSKGGSSQVESNISKSYRRNIGSNSKEHGNGSLTNMDIILGKTHPMYASQDTFSRYVGDGKNALHAADTVSSNDASNSRDFEVTSSEMTLDVYSEQTGSFY</sequence>
<feature type="compositionally biased region" description="Basic residues" evidence="1">
    <location>
        <begin position="448"/>
        <end position="457"/>
    </location>
</feature>
<accession>A0A8J1XNP1</accession>
<feature type="compositionally biased region" description="Basic and acidic residues" evidence="1">
    <location>
        <begin position="136"/>
        <end position="152"/>
    </location>
</feature>
<dbReference type="Proteomes" id="UP000749559">
    <property type="component" value="Unassembled WGS sequence"/>
</dbReference>
<evidence type="ECO:0000313" key="2">
    <source>
        <dbReference type="EMBL" id="CAH1802059.1"/>
    </source>
</evidence>
<feature type="compositionally biased region" description="Polar residues" evidence="1">
    <location>
        <begin position="466"/>
        <end position="477"/>
    </location>
</feature>
<organism evidence="2 3">
    <name type="scientific">Owenia fusiformis</name>
    <name type="common">Polychaete worm</name>
    <dbReference type="NCBI Taxonomy" id="6347"/>
    <lineage>
        <taxon>Eukaryota</taxon>
        <taxon>Metazoa</taxon>
        <taxon>Spiralia</taxon>
        <taxon>Lophotrochozoa</taxon>
        <taxon>Annelida</taxon>
        <taxon>Polychaeta</taxon>
        <taxon>Sedentaria</taxon>
        <taxon>Canalipalpata</taxon>
        <taxon>Sabellida</taxon>
        <taxon>Oweniida</taxon>
        <taxon>Oweniidae</taxon>
        <taxon>Owenia</taxon>
    </lineage>
</organism>
<feature type="compositionally biased region" description="Polar residues" evidence="1">
    <location>
        <begin position="153"/>
        <end position="165"/>
    </location>
</feature>
<name>A0A8J1XNP1_OWEFU</name>
<feature type="region of interest" description="Disordered" evidence="1">
    <location>
        <begin position="95"/>
        <end position="197"/>
    </location>
</feature>
<feature type="region of interest" description="Disordered" evidence="1">
    <location>
        <begin position="19"/>
        <end position="80"/>
    </location>
</feature>